<dbReference type="OrthoDB" id="10261837at2759"/>
<keyword evidence="6" id="KW-0963">Cytoplasm</keyword>
<name>A0A8H7ZJH1_9ASCO</name>
<dbReference type="GO" id="GO:0016906">
    <property type="term" value="F:sterol 3-beta-glucosyltransferase activity"/>
    <property type="evidence" value="ECO:0007669"/>
    <property type="project" value="UniProtKB-EC"/>
</dbReference>
<feature type="region of interest" description="Disordered" evidence="19">
    <location>
        <begin position="1"/>
        <end position="126"/>
    </location>
</feature>
<dbReference type="Pfam" id="PF06722">
    <property type="entry name" value="EryCIII-like_C"/>
    <property type="match status" value="1"/>
</dbReference>
<feature type="compositionally biased region" description="Polar residues" evidence="19">
    <location>
        <begin position="196"/>
        <end position="221"/>
    </location>
</feature>
<feature type="compositionally biased region" description="Acidic residues" evidence="19">
    <location>
        <begin position="1573"/>
        <end position="1598"/>
    </location>
</feature>
<dbReference type="GO" id="GO:0016020">
    <property type="term" value="C:membrane"/>
    <property type="evidence" value="ECO:0007669"/>
    <property type="project" value="UniProtKB-SubCell"/>
</dbReference>
<feature type="domain" description="PH" evidence="20">
    <location>
        <begin position="472"/>
        <end position="635"/>
    </location>
</feature>
<dbReference type="GO" id="GO:0016126">
    <property type="term" value="P:sterol biosynthetic process"/>
    <property type="evidence" value="ECO:0007669"/>
    <property type="project" value="UniProtKB-KW"/>
</dbReference>
<accession>A0A8H7ZJH1</accession>
<evidence type="ECO:0000256" key="18">
    <source>
        <dbReference type="ARBA" id="ARBA00049453"/>
    </source>
</evidence>
<evidence type="ECO:0000256" key="17">
    <source>
        <dbReference type="ARBA" id="ARBA00047886"/>
    </source>
</evidence>
<evidence type="ECO:0000259" key="21">
    <source>
        <dbReference type="SMART" id="SM00568"/>
    </source>
</evidence>
<evidence type="ECO:0000256" key="15">
    <source>
        <dbReference type="ARBA" id="ARBA00023221"/>
    </source>
</evidence>
<feature type="compositionally biased region" description="Low complexity" evidence="19">
    <location>
        <begin position="543"/>
        <end position="554"/>
    </location>
</feature>
<dbReference type="Pfam" id="PF03033">
    <property type="entry name" value="Glyco_transf_28"/>
    <property type="match status" value="1"/>
</dbReference>
<keyword evidence="14" id="KW-1207">Sterol metabolism</keyword>
<evidence type="ECO:0000256" key="6">
    <source>
        <dbReference type="ARBA" id="ARBA00022490"/>
    </source>
</evidence>
<feature type="compositionally biased region" description="Basic and acidic residues" evidence="19">
    <location>
        <begin position="1599"/>
        <end position="1622"/>
    </location>
</feature>
<dbReference type="PANTHER" id="PTHR48050">
    <property type="entry name" value="STEROL 3-BETA-GLUCOSYLTRANSFERASE"/>
    <property type="match status" value="1"/>
</dbReference>
<keyword evidence="12" id="KW-0443">Lipid metabolism</keyword>
<evidence type="ECO:0000256" key="11">
    <source>
        <dbReference type="ARBA" id="ARBA00023011"/>
    </source>
</evidence>
<feature type="domain" description="GRAM" evidence="21">
    <location>
        <begin position="917"/>
        <end position="982"/>
    </location>
</feature>
<keyword evidence="23" id="KW-1185">Reference proteome</keyword>
<evidence type="ECO:0000256" key="1">
    <source>
        <dbReference type="ARBA" id="ARBA00004170"/>
    </source>
</evidence>
<evidence type="ECO:0000256" key="10">
    <source>
        <dbReference type="ARBA" id="ARBA00022955"/>
    </source>
</evidence>
<comment type="catalytic activity">
    <reaction evidence="17">
        <text>ergosterol + UDP-alpha-D-glucose = ergosteryl 3-beta-D-glucoside + UDP + H(+)</text>
        <dbReference type="Rhea" id="RHEA:61836"/>
        <dbReference type="ChEBI" id="CHEBI:15378"/>
        <dbReference type="ChEBI" id="CHEBI:16933"/>
        <dbReference type="ChEBI" id="CHEBI:52973"/>
        <dbReference type="ChEBI" id="CHEBI:58223"/>
        <dbReference type="ChEBI" id="CHEBI:58885"/>
    </reaction>
    <physiologicalReaction direction="left-to-right" evidence="17">
        <dbReference type="Rhea" id="RHEA:61837"/>
    </physiologicalReaction>
</comment>
<keyword evidence="11" id="KW-0756">Sterol biosynthesis</keyword>
<keyword evidence="15" id="KW-0753">Steroid metabolism</keyword>
<dbReference type="EC" id="2.4.1.173" evidence="4"/>
<dbReference type="Proteomes" id="UP000669133">
    <property type="component" value="Unassembled WGS sequence"/>
</dbReference>
<keyword evidence="9" id="KW-0808">Transferase</keyword>
<dbReference type="InterPro" id="IPR002213">
    <property type="entry name" value="UDP_glucos_trans"/>
</dbReference>
<dbReference type="SUPFAM" id="SSF50729">
    <property type="entry name" value="PH domain-like"/>
    <property type="match status" value="1"/>
</dbReference>
<dbReference type="InterPro" id="IPR004182">
    <property type="entry name" value="GRAM"/>
</dbReference>
<evidence type="ECO:0000256" key="4">
    <source>
        <dbReference type="ARBA" id="ARBA00012650"/>
    </source>
</evidence>
<dbReference type="GO" id="GO:0005975">
    <property type="term" value="P:carbohydrate metabolic process"/>
    <property type="evidence" value="ECO:0007669"/>
    <property type="project" value="InterPro"/>
</dbReference>
<feature type="compositionally biased region" description="Basic and acidic residues" evidence="19">
    <location>
        <begin position="282"/>
        <end position="291"/>
    </location>
</feature>
<feature type="domain" description="GRAM" evidence="21">
    <location>
        <begin position="406"/>
        <end position="461"/>
    </location>
</feature>
<comment type="similarity">
    <text evidence="3">Belongs to the glycosyltransferase 28 family.</text>
</comment>
<feature type="compositionally biased region" description="Basic and acidic residues" evidence="19">
    <location>
        <begin position="227"/>
        <end position="237"/>
    </location>
</feature>
<evidence type="ECO:0000313" key="22">
    <source>
        <dbReference type="EMBL" id="KAG5420915.1"/>
    </source>
</evidence>
<comment type="catalytic activity">
    <reaction evidence="18">
        <text>a sterol + UDP-alpha-D-glucose = a sterol 3-beta-D-glucoside + UDP + H(+)</text>
        <dbReference type="Rhea" id="RHEA:22724"/>
        <dbReference type="ChEBI" id="CHEBI:15378"/>
        <dbReference type="ChEBI" id="CHEBI:15889"/>
        <dbReference type="ChEBI" id="CHEBI:37424"/>
        <dbReference type="ChEBI" id="CHEBI:58223"/>
        <dbReference type="ChEBI" id="CHEBI:58885"/>
        <dbReference type="EC" id="2.4.1.173"/>
    </reaction>
    <physiologicalReaction direction="left-to-right" evidence="18">
        <dbReference type="Rhea" id="RHEA:22725"/>
    </physiologicalReaction>
</comment>
<dbReference type="GO" id="GO:0005737">
    <property type="term" value="C:cytoplasm"/>
    <property type="evidence" value="ECO:0007669"/>
    <property type="project" value="UniProtKB-SubCell"/>
</dbReference>
<dbReference type="InterPro" id="IPR004276">
    <property type="entry name" value="GlycoTrans_28_N"/>
</dbReference>
<evidence type="ECO:0000256" key="12">
    <source>
        <dbReference type="ARBA" id="ARBA00023098"/>
    </source>
</evidence>
<dbReference type="EMBL" id="JAEOAQ010000001">
    <property type="protein sequence ID" value="KAG5420915.1"/>
    <property type="molecule type" value="Genomic_DNA"/>
</dbReference>
<feature type="compositionally biased region" description="Polar residues" evidence="19">
    <location>
        <begin position="78"/>
        <end position="97"/>
    </location>
</feature>
<dbReference type="PANTHER" id="PTHR48050:SF25">
    <property type="entry name" value="STEROL 3-BETA-GLUCOSYLTRANSFERASE"/>
    <property type="match status" value="1"/>
</dbReference>
<comment type="subcellular location">
    <subcellularLocation>
        <location evidence="2">Cytoplasm</location>
    </subcellularLocation>
    <subcellularLocation>
        <location evidence="1">Membrane</location>
        <topology evidence="1">Peripheral membrane protein</topology>
    </subcellularLocation>
</comment>
<dbReference type="FunFam" id="3.40.50.2000:FF:000009">
    <property type="entry name" value="Sterol 3-beta-glucosyltransferase UGT80A2"/>
    <property type="match status" value="1"/>
</dbReference>
<sequence length="1622" mass="182861">MTIKDTVASISHSVHDSFNSSDDSTEAKNNQDLNKPSETRDEPTQRKLALDEQANNVNGMAKSSKKNGDNKKAEQEVENQTNKGNKDTTQPSDTPQDSPRIDESKSPRNSNNQHHRNDSEDIEEDLAMPTDDMETNFFSTLMNNTTLSSGFGSLRHLHKAATEKFLKGRRDENDEKGHHHHHRHHRHHHNHNHNHSQQSPGSHGTLSGLSSPINSAPTSRPVSPRPELNREYSETNSKHHAPGLFHHDITSGENSSANASSDEEEEEEEEEYEASRLAHPGVPREKADRAFVADSVPSSTETAMKSDVTSQSTLNDESTFNGDTLADKESLASSGKNTIIFEADGSSGLTKDQIKNLTPFQKSVIEKLDPHHIKEGVLVKVRNRQNEPLDKGLSSTRRLLRYKIAERLSKTFELSPDDQFCGNYNSWLVKDVILQGHIYLTERALIYFAFLPKRTSIEEAGDPRNFDDSANTVHKGALGMKTAKYGDSKFQSVLTHRYWAILRTDTLTIYSSFTDLYFPLKVIDLRTCLYAEIDGKEKIKDATSPTSRSTQTPSAMRSGYTSGNASPPMLSETASDLESMLSQEGFEATEDNVEARSSSVWINLVGKKKTYSFKCDNLHSARQWCNNLTKMIFQLNNSTTTGEVFVKIPIANITNFRRRTLFEEEEGAIDDIDNDIPLSFSVKYATNDPQEKRKRDKIKDKLKQPEEEVVFLIPKSGLDFFKSFEEVIQKQANRVTEKHRMFGSKKPELERSYTSLSPSINAVVQNLINSNIPEEKRENKSAFKKLGKSMGLPVKDELTPVFDLAERQIDQDHLSFPHAMSETVFKDLEITFESTFKNLKDASTRWDSEFEHTISTFESLPIPSLQLDSKESKRRGFGQSIRLFSNMAARFSASPIHYTIQDKYYVSDAKEREAALKHFQGHFSLYNSKLVASYFCHLIRTVPVYGKLYVSEHEICFRSLLPGVSTKMILPLTNIEGVESIKGKIYAGTKLTLEGAEELDLEFAFVKSRDDFSNVALELLGRLHANEGFRPKPHEWGANHNLELSKTRMEYTDSERKRLEEEKDNRKDLEIAESKVSLARIKMFEDRLTTASGLDIPIILEDSPFFKTEMRPSTSYNITLLTIGSRGDVQPYIALALGLQKEGHTVTIATHGEFKDWIVNDHHIKFKEIAGNPSELMSFMVGHSTLSVSFLKDAQAKFKSWISKLLTTSWEACQGADILIESPSAMAGIHIAEALVIPYFRAFTMPWTRTRTYPQAFLVPDQKRGGSYNYMTHVLFDNVFWKGISAQVNKWRVMELDLPKTNLYRMQQTRVPFLYNVSPCVLPPANDFPDWVKVTGYWFLDEGGSDYKPPQDLVDFINQAARDEKKIVYIGFGSIVVKDAASLTKAVIEAVLEADVRCILNKGWSDRGSNKDKNKMEVELPDEVFNAGSIPHDWLLPKVDAAVHHGGSGTTGASLKAGCPCIIKPFFGDQFFYARRIEDMGAGIALKKLTAKSLAKALVTVTEDLKIIEKAKSVSTQIKREFGVLNAIEAIYSELEYARSLILAKELHDINYKRHHPDFKAQSGLQTANASDSESDSDYDSDSTSDDDDDEDVTDREEETVIDKTKKENVIDKTKKESKGKK</sequence>
<evidence type="ECO:0000256" key="16">
    <source>
        <dbReference type="ARBA" id="ARBA00029843"/>
    </source>
</evidence>
<dbReference type="Gene3D" id="2.30.29.30">
    <property type="entry name" value="Pleckstrin-homology domain (PH domain)/Phosphotyrosine-binding domain (PTB)"/>
    <property type="match status" value="2"/>
</dbReference>
<feature type="compositionally biased region" description="Acidic residues" evidence="19">
    <location>
        <begin position="261"/>
        <end position="272"/>
    </location>
</feature>
<evidence type="ECO:0000256" key="14">
    <source>
        <dbReference type="ARBA" id="ARBA00023166"/>
    </source>
</evidence>
<dbReference type="Gene3D" id="3.40.50.2000">
    <property type="entry name" value="Glycogen Phosphorylase B"/>
    <property type="match status" value="2"/>
</dbReference>
<keyword evidence="10" id="KW-0752">Steroid biosynthesis</keyword>
<dbReference type="GeneID" id="93648634"/>
<keyword evidence="13" id="KW-0472">Membrane</keyword>
<evidence type="ECO:0000313" key="23">
    <source>
        <dbReference type="Proteomes" id="UP000669133"/>
    </source>
</evidence>
<evidence type="ECO:0000256" key="13">
    <source>
        <dbReference type="ARBA" id="ARBA00023136"/>
    </source>
</evidence>
<feature type="compositionally biased region" description="Polar residues" evidence="19">
    <location>
        <begin position="296"/>
        <end position="322"/>
    </location>
</feature>
<dbReference type="RefSeq" id="XP_067550031.1">
    <property type="nucleotide sequence ID" value="XM_067694130.1"/>
</dbReference>
<dbReference type="SMART" id="SM00568">
    <property type="entry name" value="GRAM"/>
    <property type="match status" value="2"/>
</dbReference>
<evidence type="ECO:0000256" key="2">
    <source>
        <dbReference type="ARBA" id="ARBA00004496"/>
    </source>
</evidence>
<dbReference type="Pfam" id="PF02893">
    <property type="entry name" value="GRAM"/>
    <property type="match status" value="1"/>
</dbReference>
<keyword evidence="7" id="KW-0444">Lipid biosynthesis</keyword>
<evidence type="ECO:0000256" key="7">
    <source>
        <dbReference type="ARBA" id="ARBA00022516"/>
    </source>
</evidence>
<dbReference type="InterPro" id="IPR011993">
    <property type="entry name" value="PH-like_dom_sf"/>
</dbReference>
<evidence type="ECO:0000256" key="8">
    <source>
        <dbReference type="ARBA" id="ARBA00022676"/>
    </source>
</evidence>
<dbReference type="FunFam" id="3.40.50.2000:FF:000029">
    <property type="entry name" value="Sterol 3-beta-glucosyltransferase"/>
    <property type="match status" value="1"/>
</dbReference>
<dbReference type="CDD" id="cd03784">
    <property type="entry name" value="GT1_Gtf-like"/>
    <property type="match status" value="1"/>
</dbReference>
<feature type="compositionally biased region" description="Basic and acidic residues" evidence="19">
    <location>
        <begin position="35"/>
        <end position="50"/>
    </location>
</feature>
<dbReference type="InterPro" id="IPR001849">
    <property type="entry name" value="PH_domain"/>
</dbReference>
<evidence type="ECO:0000259" key="20">
    <source>
        <dbReference type="SMART" id="SM00233"/>
    </source>
</evidence>
<dbReference type="CDD" id="cd13216">
    <property type="entry name" value="PH-GRAM2_AGT26"/>
    <property type="match status" value="1"/>
</dbReference>
<reference evidence="22 23" key="1">
    <citation type="submission" date="2020-12" db="EMBL/GenBank/DDBJ databases">
        <title>Effect of drift, selection, and recombination on the evolution of hybrid genomes in Candida yeast pathogens.</title>
        <authorList>
            <person name="Mixao V."/>
            <person name="Ksiezopolska E."/>
            <person name="Saus E."/>
            <person name="Boekhout T."/>
            <person name="Gacser A."/>
            <person name="Gabaldon T."/>
        </authorList>
    </citation>
    <scope>NUCLEOTIDE SEQUENCE [LARGE SCALE GENOMIC DNA]</scope>
    <source>
        <strain evidence="22 23">BP57</strain>
    </source>
</reference>
<dbReference type="SMART" id="SM00233">
    <property type="entry name" value="PH"/>
    <property type="match status" value="1"/>
</dbReference>
<feature type="region of interest" description="Disordered" evidence="19">
    <location>
        <begin position="172"/>
        <end position="323"/>
    </location>
</feature>
<dbReference type="InterPro" id="IPR010610">
    <property type="entry name" value="EryCIII-like_C"/>
</dbReference>
<feature type="compositionally biased region" description="Basic residues" evidence="19">
    <location>
        <begin position="178"/>
        <end position="194"/>
    </location>
</feature>
<feature type="compositionally biased region" description="Polar residues" evidence="19">
    <location>
        <begin position="8"/>
        <end position="34"/>
    </location>
</feature>
<dbReference type="InterPro" id="IPR048065">
    <property type="entry name" value="ATG26_PH_GRAM2"/>
</dbReference>
<evidence type="ECO:0000256" key="5">
    <source>
        <dbReference type="ARBA" id="ARBA00017894"/>
    </source>
</evidence>
<protein>
    <recommendedName>
        <fullName evidence="5">Sterol 3-beta-glucosyltransferase</fullName>
        <ecNumber evidence="4">2.4.1.173</ecNumber>
    </recommendedName>
    <alternativeName>
        <fullName evidence="16">Autophagy-related protein 26</fullName>
    </alternativeName>
</protein>
<feature type="compositionally biased region" description="Basic and acidic residues" evidence="19">
    <location>
        <begin position="66"/>
        <end position="75"/>
    </location>
</feature>
<evidence type="ECO:0000256" key="3">
    <source>
        <dbReference type="ARBA" id="ARBA00006962"/>
    </source>
</evidence>
<evidence type="ECO:0000256" key="19">
    <source>
        <dbReference type="SAM" id="MobiDB-lite"/>
    </source>
</evidence>
<feature type="region of interest" description="Disordered" evidence="19">
    <location>
        <begin position="1561"/>
        <end position="1622"/>
    </location>
</feature>
<evidence type="ECO:0000256" key="9">
    <source>
        <dbReference type="ARBA" id="ARBA00022679"/>
    </source>
</evidence>
<proteinExistence type="inferred from homology"/>
<organism evidence="22 23">
    <name type="scientific">Candida metapsilosis</name>
    <dbReference type="NCBI Taxonomy" id="273372"/>
    <lineage>
        <taxon>Eukaryota</taxon>
        <taxon>Fungi</taxon>
        <taxon>Dikarya</taxon>
        <taxon>Ascomycota</taxon>
        <taxon>Saccharomycotina</taxon>
        <taxon>Pichiomycetes</taxon>
        <taxon>Debaryomycetaceae</taxon>
        <taxon>Candida/Lodderomyces clade</taxon>
        <taxon>Candida</taxon>
    </lineage>
</organism>
<feature type="region of interest" description="Disordered" evidence="19">
    <location>
        <begin position="541"/>
        <end position="574"/>
    </location>
</feature>
<gene>
    <name evidence="22" type="ORF">I9W82_000005</name>
</gene>
<comment type="caution">
    <text evidence="22">The sequence shown here is derived from an EMBL/GenBank/DDBJ whole genome shotgun (WGS) entry which is preliminary data.</text>
</comment>
<dbReference type="SUPFAM" id="SSF53756">
    <property type="entry name" value="UDP-Glycosyltransferase/glycogen phosphorylase"/>
    <property type="match status" value="1"/>
</dbReference>
<dbReference type="InterPro" id="IPR050426">
    <property type="entry name" value="Glycosyltransferase_28"/>
</dbReference>
<keyword evidence="8" id="KW-0328">Glycosyltransferase</keyword>